<dbReference type="GO" id="GO:0005829">
    <property type="term" value="C:cytosol"/>
    <property type="evidence" value="ECO:0007669"/>
    <property type="project" value="TreeGrafter"/>
</dbReference>
<dbReference type="InterPro" id="IPR006390">
    <property type="entry name" value="DHP_synth_dom"/>
</dbReference>
<proteinExistence type="inferred from homology"/>
<evidence type="ECO:0000256" key="7">
    <source>
        <dbReference type="ARBA" id="ARBA00022842"/>
    </source>
</evidence>
<evidence type="ECO:0000256" key="1">
    <source>
        <dbReference type="ARBA" id="ARBA00000012"/>
    </source>
</evidence>
<gene>
    <name evidence="12" type="primary">folP</name>
    <name evidence="11" type="ORF">EGI89_11650</name>
    <name evidence="12" type="ORF">NCTC13456_00987</name>
</gene>
<dbReference type="InterPro" id="IPR000489">
    <property type="entry name" value="Pterin-binding_dom"/>
</dbReference>
<keyword evidence="5 9" id="KW-0808">Transferase</keyword>
<dbReference type="Proteomes" id="UP000254737">
    <property type="component" value="Unassembled WGS sequence"/>
</dbReference>
<protein>
    <recommendedName>
        <fullName evidence="4 9">Dihydropteroate synthase</fullName>
        <shortName evidence="9">DHPS</shortName>
        <ecNumber evidence="4 9">2.5.1.15</ecNumber>
    </recommendedName>
    <alternativeName>
        <fullName evidence="9">Dihydropteroate pyrophosphorylase</fullName>
    </alternativeName>
</protein>
<dbReference type="InterPro" id="IPR045031">
    <property type="entry name" value="DHP_synth-like"/>
</dbReference>
<sequence>MTINCNGRLIDLNEPKIMGILNTTPNSFYDGGSNQSMNLILEKVEKHLSEGADMIDVGGYSTKPGAENISEQEEIDRTAPIIEKIIEEYPELIISIDTFRGNVAREAVKVGASIINDVSGWELDENMFDAIKELRVPYILMHMKGTPKTMQNNPEYADITLEVNEYFSKKIAQLKAAKVNDIILDPGFGFAKTLDHNYELFNKMEALGFEGFPLLIGISRKSMIYNLFETTPQEALNGTSVLNMVALQKGAKILRVHDVREAKETLQIFQKLNQK</sequence>
<dbReference type="CDD" id="cd00739">
    <property type="entry name" value="DHPS"/>
    <property type="match status" value="1"/>
</dbReference>
<dbReference type="Pfam" id="PF00809">
    <property type="entry name" value="Pterin_bind"/>
    <property type="match status" value="1"/>
</dbReference>
<evidence type="ECO:0000313" key="14">
    <source>
        <dbReference type="Proteomes" id="UP000267844"/>
    </source>
</evidence>
<keyword evidence="7 9" id="KW-0460">Magnesium</keyword>
<dbReference type="STRING" id="343874.GCA_000805695_02279"/>
<dbReference type="Gene3D" id="3.20.20.20">
    <property type="entry name" value="Dihydropteroate synthase-like"/>
    <property type="match status" value="1"/>
</dbReference>
<evidence type="ECO:0000256" key="8">
    <source>
        <dbReference type="ARBA" id="ARBA00022909"/>
    </source>
</evidence>
<evidence type="ECO:0000256" key="3">
    <source>
        <dbReference type="ARBA" id="ARBA00004763"/>
    </source>
</evidence>
<dbReference type="NCBIfam" id="TIGR01496">
    <property type="entry name" value="DHPS"/>
    <property type="match status" value="1"/>
</dbReference>
<comment type="pathway">
    <text evidence="3 9">Cofactor biosynthesis; tetrahydrofolate biosynthesis; 7,8-dihydrofolate from 2-amino-4-hydroxy-6-hydroxymethyl-7,8-dihydropteridine diphosphate and 4-aminobenzoate: step 1/2.</text>
</comment>
<comment type="cofactor">
    <cofactor evidence="2 9">
        <name>Mg(2+)</name>
        <dbReference type="ChEBI" id="CHEBI:18420"/>
    </cofactor>
</comment>
<name>A0A376G4F6_9FLAO</name>
<dbReference type="PROSITE" id="PS50972">
    <property type="entry name" value="PTERIN_BINDING"/>
    <property type="match status" value="1"/>
</dbReference>
<evidence type="ECO:0000313" key="11">
    <source>
        <dbReference type="EMBL" id="RRT89641.1"/>
    </source>
</evidence>
<dbReference type="GO" id="GO:0046872">
    <property type="term" value="F:metal ion binding"/>
    <property type="evidence" value="ECO:0007669"/>
    <property type="project" value="UniProtKB-KW"/>
</dbReference>
<organism evidence="12 13">
    <name type="scientific">Empedobacter falsenii</name>
    <dbReference type="NCBI Taxonomy" id="343874"/>
    <lineage>
        <taxon>Bacteria</taxon>
        <taxon>Pseudomonadati</taxon>
        <taxon>Bacteroidota</taxon>
        <taxon>Flavobacteriia</taxon>
        <taxon>Flavobacteriales</taxon>
        <taxon>Weeksellaceae</taxon>
        <taxon>Empedobacter</taxon>
    </lineage>
</organism>
<dbReference type="PROSITE" id="PS00793">
    <property type="entry name" value="DHPS_2"/>
    <property type="match status" value="1"/>
</dbReference>
<dbReference type="SUPFAM" id="SSF51717">
    <property type="entry name" value="Dihydropteroate synthetase-like"/>
    <property type="match status" value="1"/>
</dbReference>
<dbReference type="AlphaFoldDB" id="A0A376G4F6"/>
<evidence type="ECO:0000313" key="12">
    <source>
        <dbReference type="EMBL" id="STD54382.1"/>
    </source>
</evidence>
<accession>A0A376G4F6</accession>
<keyword evidence="8 9" id="KW-0289">Folate biosynthesis</keyword>
<evidence type="ECO:0000313" key="13">
    <source>
        <dbReference type="Proteomes" id="UP000254737"/>
    </source>
</evidence>
<evidence type="ECO:0000256" key="9">
    <source>
        <dbReference type="RuleBase" id="RU361205"/>
    </source>
</evidence>
<dbReference type="OrthoDB" id="9811744at2"/>
<dbReference type="RefSeq" id="WP_038336877.1">
    <property type="nucleotide sequence ID" value="NZ_JAAGKM010000030.1"/>
</dbReference>
<comment type="catalytic activity">
    <reaction evidence="1">
        <text>(7,8-dihydropterin-6-yl)methyl diphosphate + 4-aminobenzoate = 7,8-dihydropteroate + diphosphate</text>
        <dbReference type="Rhea" id="RHEA:19949"/>
        <dbReference type="ChEBI" id="CHEBI:17836"/>
        <dbReference type="ChEBI" id="CHEBI:17839"/>
        <dbReference type="ChEBI" id="CHEBI:33019"/>
        <dbReference type="ChEBI" id="CHEBI:72950"/>
        <dbReference type="EC" id="2.5.1.15"/>
    </reaction>
</comment>
<dbReference type="GO" id="GO:0046654">
    <property type="term" value="P:tetrahydrofolate biosynthetic process"/>
    <property type="evidence" value="ECO:0007669"/>
    <property type="project" value="UniProtKB-UniPathway"/>
</dbReference>
<dbReference type="GO" id="GO:0004156">
    <property type="term" value="F:dihydropteroate synthase activity"/>
    <property type="evidence" value="ECO:0007669"/>
    <property type="project" value="UniProtKB-EC"/>
</dbReference>
<comment type="similarity">
    <text evidence="9">Belongs to the DHPS family.</text>
</comment>
<evidence type="ECO:0000256" key="2">
    <source>
        <dbReference type="ARBA" id="ARBA00001946"/>
    </source>
</evidence>
<evidence type="ECO:0000256" key="4">
    <source>
        <dbReference type="ARBA" id="ARBA00012458"/>
    </source>
</evidence>
<dbReference type="GO" id="GO:0046656">
    <property type="term" value="P:folic acid biosynthetic process"/>
    <property type="evidence" value="ECO:0007669"/>
    <property type="project" value="UniProtKB-KW"/>
</dbReference>
<keyword evidence="6 9" id="KW-0479">Metal-binding</keyword>
<dbReference type="EC" id="2.5.1.15" evidence="4 9"/>
<evidence type="ECO:0000256" key="5">
    <source>
        <dbReference type="ARBA" id="ARBA00022679"/>
    </source>
</evidence>
<reference evidence="12 13" key="1">
    <citation type="submission" date="2018-06" db="EMBL/GenBank/DDBJ databases">
        <authorList>
            <consortium name="Pathogen Informatics"/>
            <person name="Doyle S."/>
        </authorList>
    </citation>
    <scope>NUCLEOTIDE SEQUENCE [LARGE SCALE GENOMIC DNA]</scope>
    <source>
        <strain evidence="12 13">NCTC13456</strain>
    </source>
</reference>
<reference evidence="11 14" key="2">
    <citation type="submission" date="2018-10" db="EMBL/GenBank/DDBJ databases">
        <title>Transmission dynamics of multidrug resistant bacteria on intensive care unit surfaces.</title>
        <authorList>
            <person name="D'Souza A.W."/>
            <person name="Potter R.F."/>
            <person name="Wallace M."/>
            <person name="Shupe A."/>
            <person name="Patel S."/>
            <person name="Sun S."/>
            <person name="Gul D."/>
            <person name="Kwon J.H."/>
            <person name="Andleeb S."/>
            <person name="Burnham C.-A.D."/>
            <person name="Dantas G."/>
        </authorList>
    </citation>
    <scope>NUCLEOTIDE SEQUENCE [LARGE SCALE GENOMIC DNA]</scope>
    <source>
        <strain evidence="11 14">WF_348</strain>
    </source>
</reference>
<dbReference type="EMBL" id="RHPO01000028">
    <property type="protein sequence ID" value="RRT89641.1"/>
    <property type="molecule type" value="Genomic_DNA"/>
</dbReference>
<dbReference type="PANTHER" id="PTHR20941:SF1">
    <property type="entry name" value="FOLIC ACID SYNTHESIS PROTEIN FOL1"/>
    <property type="match status" value="1"/>
</dbReference>
<evidence type="ECO:0000259" key="10">
    <source>
        <dbReference type="PROSITE" id="PS50972"/>
    </source>
</evidence>
<dbReference type="PANTHER" id="PTHR20941">
    <property type="entry name" value="FOLATE SYNTHESIS PROTEINS"/>
    <property type="match status" value="1"/>
</dbReference>
<dbReference type="Proteomes" id="UP000267844">
    <property type="component" value="Unassembled WGS sequence"/>
</dbReference>
<dbReference type="InterPro" id="IPR011005">
    <property type="entry name" value="Dihydropteroate_synth-like_sf"/>
</dbReference>
<dbReference type="UniPathway" id="UPA00077">
    <property type="reaction ID" value="UER00156"/>
</dbReference>
<dbReference type="EMBL" id="UFXS01000001">
    <property type="protein sequence ID" value="STD54382.1"/>
    <property type="molecule type" value="Genomic_DNA"/>
</dbReference>
<evidence type="ECO:0000256" key="6">
    <source>
        <dbReference type="ARBA" id="ARBA00022723"/>
    </source>
</evidence>
<comment type="function">
    <text evidence="9">Catalyzes the condensation of para-aminobenzoate (pABA) with 6-hydroxymethyl-7,8-dihydropterin diphosphate (DHPt-PP) to form 7,8-dihydropteroate (H2Pte), the immediate precursor of folate derivatives.</text>
</comment>
<feature type="domain" description="Pterin-binding" evidence="10">
    <location>
        <begin position="15"/>
        <end position="267"/>
    </location>
</feature>
<dbReference type="PROSITE" id="PS00792">
    <property type="entry name" value="DHPS_1"/>
    <property type="match status" value="1"/>
</dbReference>